<comment type="caution">
    <text evidence="2">The sequence shown here is derived from an EMBL/GenBank/DDBJ whole genome shotgun (WGS) entry which is preliminary data.</text>
</comment>
<dbReference type="EMBL" id="JAVDWR010000003">
    <property type="protein sequence ID" value="MDR7120653.1"/>
    <property type="molecule type" value="Genomic_DNA"/>
</dbReference>
<evidence type="ECO:0000256" key="1">
    <source>
        <dbReference type="SAM" id="SignalP"/>
    </source>
</evidence>
<feature type="chain" id="PRO_5045920446" description="Solute-binding protein family 3/N-terminal domain-containing protein" evidence="1">
    <location>
        <begin position="23"/>
        <end position="292"/>
    </location>
</feature>
<proteinExistence type="predicted"/>
<feature type="signal peptide" evidence="1">
    <location>
        <begin position="1"/>
        <end position="22"/>
    </location>
</feature>
<evidence type="ECO:0008006" key="4">
    <source>
        <dbReference type="Google" id="ProtNLM"/>
    </source>
</evidence>
<dbReference type="Proteomes" id="UP001257909">
    <property type="component" value="Unassembled WGS sequence"/>
</dbReference>
<name>A0ABU1VZ18_9GAMM</name>
<keyword evidence="3" id="KW-1185">Reference proteome</keyword>
<evidence type="ECO:0000313" key="3">
    <source>
        <dbReference type="Proteomes" id="UP001257909"/>
    </source>
</evidence>
<gene>
    <name evidence="2" type="ORF">J2W69_001587</name>
</gene>
<keyword evidence="1" id="KW-0732">Signal</keyword>
<dbReference type="RefSeq" id="WP_310276367.1">
    <property type="nucleotide sequence ID" value="NZ_JAVDWR010000003.1"/>
</dbReference>
<organism evidence="2 3">
    <name type="scientific">Rheinheimera soli</name>
    <dbReference type="NCBI Taxonomy" id="443616"/>
    <lineage>
        <taxon>Bacteria</taxon>
        <taxon>Pseudomonadati</taxon>
        <taxon>Pseudomonadota</taxon>
        <taxon>Gammaproteobacteria</taxon>
        <taxon>Chromatiales</taxon>
        <taxon>Chromatiaceae</taxon>
        <taxon>Rheinheimera</taxon>
    </lineage>
</organism>
<protein>
    <recommendedName>
        <fullName evidence="4">Solute-binding protein family 3/N-terminal domain-containing protein</fullName>
    </recommendedName>
</protein>
<evidence type="ECO:0000313" key="2">
    <source>
        <dbReference type="EMBL" id="MDR7120653.1"/>
    </source>
</evidence>
<reference evidence="2 3" key="1">
    <citation type="submission" date="2023-07" db="EMBL/GenBank/DDBJ databases">
        <title>Sorghum-associated microbial communities from plants grown in Nebraska, USA.</title>
        <authorList>
            <person name="Schachtman D."/>
        </authorList>
    </citation>
    <scope>NUCLEOTIDE SEQUENCE [LARGE SCALE GENOMIC DNA]</scope>
    <source>
        <strain evidence="2 3">4138</strain>
    </source>
</reference>
<sequence>MQKTCYPLLLLCCLLWCFSALAKPITIYIRDDVYQDYLAFLDGRDVLELKDFSGSFMRRDVADMVLLQQALKLGGFHKNFHYLPGKVNFRNTKMLENGELLLSFDTYWLSDANKLSDKVYISSPIVKRGHYMAGIYASPDNAKVFAIKELNDLQKLTAVSTPKWHTDWATLSALPLKELIREDEWLSQARMVHMQWVDFMLMPFYPSSDGSFVLEQIKLQLVPNVAVLLDDSRHFVISKQHPQGKLAYTALNKGLALLEQQGRIEQLYSQAGFFIDQKKYKVLNPSQQKAKQ</sequence>
<accession>A0ABU1VZ18</accession>